<organism evidence="5 6">
    <name type="scientific">Chlorobaculum thiosulfatiphilum</name>
    <name type="common">Chlorobium limicola f.sp. thiosulfatophilum</name>
    <dbReference type="NCBI Taxonomy" id="115852"/>
    <lineage>
        <taxon>Bacteria</taxon>
        <taxon>Pseudomonadati</taxon>
        <taxon>Chlorobiota</taxon>
        <taxon>Chlorobiia</taxon>
        <taxon>Chlorobiales</taxon>
        <taxon>Chlorobiaceae</taxon>
        <taxon>Chlorobaculum</taxon>
    </lineage>
</organism>
<dbReference type="InterPro" id="IPR017900">
    <property type="entry name" value="4Fe4S_Fe_S_CS"/>
</dbReference>
<keyword evidence="6" id="KW-1185">Reference proteome</keyword>
<evidence type="ECO:0000256" key="3">
    <source>
        <dbReference type="ARBA" id="ARBA00023014"/>
    </source>
</evidence>
<dbReference type="PANTHER" id="PTHR40447:SF1">
    <property type="entry name" value="ANAEROBIC SULFITE REDUCTASE SUBUNIT A"/>
    <property type="match status" value="1"/>
</dbReference>
<dbReference type="PROSITE" id="PS00198">
    <property type="entry name" value="4FE4S_FER_1"/>
    <property type="match status" value="1"/>
</dbReference>
<dbReference type="Pfam" id="PF17179">
    <property type="entry name" value="Fer4_22"/>
    <property type="match status" value="1"/>
</dbReference>
<evidence type="ECO:0000256" key="1">
    <source>
        <dbReference type="ARBA" id="ARBA00022723"/>
    </source>
</evidence>
<dbReference type="AlphaFoldDB" id="A0A5C4S4Z6"/>
<feature type="domain" description="4Fe-4S ferredoxin-type" evidence="4">
    <location>
        <begin position="227"/>
        <end position="259"/>
    </location>
</feature>
<dbReference type="GO" id="GO:0051536">
    <property type="term" value="F:iron-sulfur cluster binding"/>
    <property type="evidence" value="ECO:0007669"/>
    <property type="project" value="UniProtKB-KW"/>
</dbReference>
<dbReference type="PROSITE" id="PS51379">
    <property type="entry name" value="4FE4S_FER_2"/>
    <property type="match status" value="1"/>
</dbReference>
<keyword evidence="3" id="KW-0411">Iron-sulfur</keyword>
<reference evidence="5 6" key="1">
    <citation type="submission" date="2019-05" db="EMBL/GenBank/DDBJ databases">
        <title>Draft Whole-Genome sequence of the green sulfur bacterium Chlorobaculum thiosulfatiphilum DSM 249.</title>
        <authorList>
            <person name="Meyer T.E."/>
            <person name="Kyndt J.A."/>
        </authorList>
    </citation>
    <scope>NUCLEOTIDE SEQUENCE [LARGE SCALE GENOMIC DNA]</scope>
    <source>
        <strain evidence="5 6">DSM 249</strain>
    </source>
</reference>
<evidence type="ECO:0000259" key="4">
    <source>
        <dbReference type="PROSITE" id="PS51379"/>
    </source>
</evidence>
<comment type="caution">
    <text evidence="5">The sequence shown here is derived from an EMBL/GenBank/DDBJ whole genome shotgun (WGS) entry which is preliminary data.</text>
</comment>
<dbReference type="InterPro" id="IPR017896">
    <property type="entry name" value="4Fe4S_Fe-S-bd"/>
</dbReference>
<accession>A0A5C4S4Z6</accession>
<evidence type="ECO:0000313" key="6">
    <source>
        <dbReference type="Proteomes" id="UP000308271"/>
    </source>
</evidence>
<dbReference type="RefSeq" id="WP_139457253.1">
    <property type="nucleotide sequence ID" value="NZ_VDCH01000018.1"/>
</dbReference>
<dbReference type="PANTHER" id="PTHR40447">
    <property type="entry name" value="ANAEROBIC SULFITE REDUCTASE SUBUNIT A"/>
    <property type="match status" value="1"/>
</dbReference>
<gene>
    <name evidence="5" type="ORF">FGF66_08665</name>
</gene>
<keyword evidence="1" id="KW-0479">Metal-binding</keyword>
<proteinExistence type="predicted"/>
<evidence type="ECO:0000313" key="5">
    <source>
        <dbReference type="EMBL" id="TNJ38514.1"/>
    </source>
</evidence>
<evidence type="ECO:0000256" key="2">
    <source>
        <dbReference type="ARBA" id="ARBA00023004"/>
    </source>
</evidence>
<keyword evidence="2" id="KW-0408">Iron</keyword>
<sequence>MIYKVISKPEFRAFVDALVRANTSYGPRQVDTDRHGDPIYQFMPVSSADDIAFDYTVTTSSAKHLLMPFRGELSRFNFSDSDWKQQVNYETQPIVLIGLRPCDISAINILDEVMLKGPYPSPYYLARRKNTFIIGMDHLPLPDCFCKSMNRHTVNHGFSLFCSDIGDRYYLSINSAKAFSCLKEFQLDDPTDEDNCRLIERRKLIKHSFETNIEVSGLPVFLDIEFDSPIWQKWGEKCLSCGSCAMVCPTCYCYSVEEQFDLDLKGSTRESHLYSCNLVDFAQVAGGHNFRPRSGDRLKYRYYHHYRGFAANDNQQICVGCNRCGRTCLANINPKDVINDLRLERESCLTCVSTSPDKA</sequence>
<dbReference type="GO" id="GO:0046872">
    <property type="term" value="F:metal ion binding"/>
    <property type="evidence" value="ECO:0007669"/>
    <property type="project" value="UniProtKB-KW"/>
</dbReference>
<dbReference type="Proteomes" id="UP000308271">
    <property type="component" value="Unassembled WGS sequence"/>
</dbReference>
<name>A0A5C4S4Z6_CHLTI</name>
<protein>
    <submittedName>
        <fullName evidence="5">Hydrogenase</fullName>
    </submittedName>
</protein>
<dbReference type="EMBL" id="VDCH01000018">
    <property type="protein sequence ID" value="TNJ38514.1"/>
    <property type="molecule type" value="Genomic_DNA"/>
</dbReference>
<dbReference type="SUPFAM" id="SSF46548">
    <property type="entry name" value="alpha-helical ferredoxin"/>
    <property type="match status" value="1"/>
</dbReference>
<dbReference type="OrthoDB" id="9795302at2"/>